<accession>A0A0D2MZR1</accession>
<evidence type="ECO:0000256" key="1">
    <source>
        <dbReference type="SAM" id="Coils"/>
    </source>
</evidence>
<organism evidence="3 4">
    <name type="scientific">Hypholoma sublateritium (strain FD-334 SS-4)</name>
    <dbReference type="NCBI Taxonomy" id="945553"/>
    <lineage>
        <taxon>Eukaryota</taxon>
        <taxon>Fungi</taxon>
        <taxon>Dikarya</taxon>
        <taxon>Basidiomycota</taxon>
        <taxon>Agaricomycotina</taxon>
        <taxon>Agaricomycetes</taxon>
        <taxon>Agaricomycetidae</taxon>
        <taxon>Agaricales</taxon>
        <taxon>Agaricineae</taxon>
        <taxon>Strophariaceae</taxon>
        <taxon>Hypholoma</taxon>
    </lineage>
</organism>
<proteinExistence type="predicted"/>
<dbReference type="Proteomes" id="UP000054270">
    <property type="component" value="Unassembled WGS sequence"/>
</dbReference>
<evidence type="ECO:0000313" key="4">
    <source>
        <dbReference type="Proteomes" id="UP000054270"/>
    </source>
</evidence>
<feature type="compositionally biased region" description="Low complexity" evidence="2">
    <location>
        <begin position="1"/>
        <end position="14"/>
    </location>
</feature>
<protein>
    <submittedName>
        <fullName evidence="3">Uncharacterized protein</fullName>
    </submittedName>
</protein>
<name>A0A0D2MZR1_HYPSF</name>
<feature type="region of interest" description="Disordered" evidence="2">
    <location>
        <begin position="1"/>
        <end position="51"/>
    </location>
</feature>
<reference evidence="4" key="1">
    <citation type="submission" date="2014-04" db="EMBL/GenBank/DDBJ databases">
        <title>Evolutionary Origins and Diversification of the Mycorrhizal Mutualists.</title>
        <authorList>
            <consortium name="DOE Joint Genome Institute"/>
            <consortium name="Mycorrhizal Genomics Consortium"/>
            <person name="Kohler A."/>
            <person name="Kuo A."/>
            <person name="Nagy L.G."/>
            <person name="Floudas D."/>
            <person name="Copeland A."/>
            <person name="Barry K.W."/>
            <person name="Cichocki N."/>
            <person name="Veneault-Fourrey C."/>
            <person name="LaButti K."/>
            <person name="Lindquist E.A."/>
            <person name="Lipzen A."/>
            <person name="Lundell T."/>
            <person name="Morin E."/>
            <person name="Murat C."/>
            <person name="Riley R."/>
            <person name="Ohm R."/>
            <person name="Sun H."/>
            <person name="Tunlid A."/>
            <person name="Henrissat B."/>
            <person name="Grigoriev I.V."/>
            <person name="Hibbett D.S."/>
            <person name="Martin F."/>
        </authorList>
    </citation>
    <scope>NUCLEOTIDE SEQUENCE [LARGE SCALE GENOMIC DNA]</scope>
    <source>
        <strain evidence="4">FD-334 SS-4</strain>
    </source>
</reference>
<gene>
    <name evidence="3" type="ORF">HYPSUDRAFT_31585</name>
</gene>
<keyword evidence="1" id="KW-0175">Coiled coil</keyword>
<dbReference type="EMBL" id="KN817518">
    <property type="protein sequence ID" value="KJA29633.1"/>
    <property type="molecule type" value="Genomic_DNA"/>
</dbReference>
<feature type="coiled-coil region" evidence="1">
    <location>
        <begin position="83"/>
        <end position="121"/>
    </location>
</feature>
<keyword evidence="4" id="KW-1185">Reference proteome</keyword>
<feature type="compositionally biased region" description="Low complexity" evidence="2">
    <location>
        <begin position="25"/>
        <end position="51"/>
    </location>
</feature>
<dbReference type="AlphaFoldDB" id="A0A0D2MZR1"/>
<evidence type="ECO:0000256" key="2">
    <source>
        <dbReference type="SAM" id="MobiDB-lite"/>
    </source>
</evidence>
<sequence length="207" mass="24014">MAYWQPPQNNNWQYPPGPFSQHPVTTTTTTTTTTTSNQPQPQPAYTQPQQAYAYPQPAYDFLKPTYGYPKSSAFQDYYHDFQISELKRLQKQQDEQLKSLAEQLKSQDEQLKRHADQLSQQTGQSSHQASRLVIHCQQFDAIFKKLASFEQGTEANDVELTRKDSNEQLQDREDPNALNLSPLRQDLAELSERKQLTKLRIEFDKDC</sequence>
<evidence type="ECO:0000313" key="3">
    <source>
        <dbReference type="EMBL" id="KJA29633.1"/>
    </source>
</evidence>